<dbReference type="Proteomes" id="UP000001933">
    <property type="component" value="Chromosome"/>
</dbReference>
<organism evidence="1 2">
    <name type="scientific">Syntrophus aciditrophicus (strain SB)</name>
    <dbReference type="NCBI Taxonomy" id="56780"/>
    <lineage>
        <taxon>Bacteria</taxon>
        <taxon>Pseudomonadati</taxon>
        <taxon>Thermodesulfobacteriota</taxon>
        <taxon>Syntrophia</taxon>
        <taxon>Syntrophales</taxon>
        <taxon>Syntrophaceae</taxon>
        <taxon>Syntrophus</taxon>
    </lineage>
</organism>
<dbReference type="EMBL" id="CP000252">
    <property type="protein sequence ID" value="ABC76747.1"/>
    <property type="molecule type" value="Genomic_DNA"/>
</dbReference>
<proteinExistence type="predicted"/>
<sequence length="55" mass="6381">MRRSVHRDACPFSDRIYRACLKVVSIHRFSENLAVRLPLKDFTGKLSPELQIPVL</sequence>
<name>Q2LRN5_SYNAS</name>
<dbReference type="InParanoid" id="Q2LRN5"/>
<reference evidence="1 2" key="1">
    <citation type="journal article" date="2007" name="Proc. Natl. Acad. Sci. U.S.A.">
        <title>The genome of Syntrophus aciditrophicus: life at the thermodynamic limit of microbial growth.</title>
        <authorList>
            <person name="McInerney M.J."/>
            <person name="Rohlin L."/>
            <person name="Mouttaki H."/>
            <person name="Kim U."/>
            <person name="Krupp R.S."/>
            <person name="Rios-Hernandez L."/>
            <person name="Sieber J."/>
            <person name="Struchtemeyer C.G."/>
            <person name="Bhattacharyya A."/>
            <person name="Campbell J.W."/>
            <person name="Gunsalus R.P."/>
        </authorList>
    </citation>
    <scope>NUCLEOTIDE SEQUENCE [LARGE SCALE GENOMIC DNA]</scope>
    <source>
        <strain evidence="1 2">SB</strain>
    </source>
</reference>
<dbReference type="KEGG" id="sat:SYN_00181"/>
<accession>Q2LRN5</accession>
<evidence type="ECO:0000313" key="1">
    <source>
        <dbReference type="EMBL" id="ABC76747.1"/>
    </source>
</evidence>
<gene>
    <name evidence="1" type="ORF">SYN_00181</name>
</gene>
<protein>
    <submittedName>
        <fullName evidence="1">Hypothetical cytosolic protein</fullName>
    </submittedName>
</protein>
<keyword evidence="2" id="KW-1185">Reference proteome</keyword>
<dbReference type="HOGENOM" id="CLU_3030786_0_0_7"/>
<dbReference type="AlphaFoldDB" id="Q2LRN5"/>
<evidence type="ECO:0000313" key="2">
    <source>
        <dbReference type="Proteomes" id="UP000001933"/>
    </source>
</evidence>